<dbReference type="OrthoDB" id="7689700at2759"/>
<dbReference type="EMBL" id="KZ288355">
    <property type="protein sequence ID" value="PBC27231.1"/>
    <property type="molecule type" value="Genomic_DNA"/>
</dbReference>
<feature type="transmembrane region" description="Helical" evidence="1">
    <location>
        <begin position="63"/>
        <end position="82"/>
    </location>
</feature>
<evidence type="ECO:0000313" key="2">
    <source>
        <dbReference type="EMBL" id="PBC27231.1"/>
    </source>
</evidence>
<sequence length="181" mass="21049">MIGSRSLIVLLYKLFIKEYSFDPDMIEIEEERNKERFNILDELLGTLSMTGLIYSLYCCHGYYILGVCVVTSLSIFNVFKLYHMIKQLEEMETSRFYNTLQQTKTISKFNVFNWVIVGGCFAYVVGNNYAIVANYPLLLANWAMVPEGFYQGWTINRAINDYLMATYIMCMTEALRQTSTL</sequence>
<reference evidence="2 3" key="1">
    <citation type="submission" date="2014-07" db="EMBL/GenBank/DDBJ databases">
        <title>Genomic and transcriptomic analysis on Apis cerana provide comprehensive insights into honey bee biology.</title>
        <authorList>
            <person name="Diao Q."/>
            <person name="Sun L."/>
            <person name="Zheng H."/>
            <person name="Zheng H."/>
            <person name="Xu S."/>
            <person name="Wang S."/>
            <person name="Zeng Z."/>
            <person name="Hu F."/>
            <person name="Su S."/>
            <person name="Wu J."/>
        </authorList>
    </citation>
    <scope>NUCLEOTIDE SEQUENCE [LARGE SCALE GENOMIC DNA]</scope>
    <source>
        <tissue evidence="2">Pupae without intestine</tissue>
    </source>
</reference>
<organism evidence="2 3">
    <name type="scientific">Apis cerana cerana</name>
    <name type="common">Oriental honeybee</name>
    <dbReference type="NCBI Taxonomy" id="94128"/>
    <lineage>
        <taxon>Eukaryota</taxon>
        <taxon>Metazoa</taxon>
        <taxon>Ecdysozoa</taxon>
        <taxon>Arthropoda</taxon>
        <taxon>Hexapoda</taxon>
        <taxon>Insecta</taxon>
        <taxon>Pterygota</taxon>
        <taxon>Neoptera</taxon>
        <taxon>Endopterygota</taxon>
        <taxon>Hymenoptera</taxon>
        <taxon>Apocrita</taxon>
        <taxon>Aculeata</taxon>
        <taxon>Apoidea</taxon>
        <taxon>Anthophila</taxon>
        <taxon>Apidae</taxon>
        <taxon>Apis</taxon>
    </lineage>
</organism>
<keyword evidence="3" id="KW-1185">Reference proteome</keyword>
<keyword evidence="1" id="KW-1133">Transmembrane helix</keyword>
<feature type="transmembrane region" description="Helical" evidence="1">
    <location>
        <begin position="111"/>
        <end position="132"/>
    </location>
</feature>
<proteinExistence type="predicted"/>
<dbReference type="Proteomes" id="UP000242457">
    <property type="component" value="Unassembled WGS sequence"/>
</dbReference>
<gene>
    <name evidence="2" type="ORF">APICC_00941</name>
</gene>
<evidence type="ECO:0000256" key="1">
    <source>
        <dbReference type="SAM" id="Phobius"/>
    </source>
</evidence>
<evidence type="ECO:0000313" key="3">
    <source>
        <dbReference type="Proteomes" id="UP000242457"/>
    </source>
</evidence>
<accession>A0A2A3E852</accession>
<protein>
    <submittedName>
        <fullName evidence="2">Uncharacterized protein</fullName>
    </submittedName>
</protein>
<keyword evidence="1" id="KW-0812">Transmembrane</keyword>
<dbReference type="AlphaFoldDB" id="A0A2A3E852"/>
<keyword evidence="1" id="KW-0472">Membrane</keyword>
<name>A0A2A3E852_APICC</name>